<dbReference type="VEuPathDB" id="FungiDB:CLCR_08493"/>
<dbReference type="eggNOG" id="KOG3957">
    <property type="taxonomic scope" value="Eukaryota"/>
</dbReference>
<evidence type="ECO:0000313" key="3">
    <source>
        <dbReference type="EMBL" id="OCT51811.1"/>
    </source>
</evidence>
<dbReference type="InterPro" id="IPR050483">
    <property type="entry name" value="CoA-transferase_III_domain"/>
</dbReference>
<dbReference type="EMBL" id="LGRB01000009">
    <property type="protein sequence ID" value="OCT51811.1"/>
    <property type="molecule type" value="Genomic_DNA"/>
</dbReference>
<comment type="caution">
    <text evidence="3">The sequence shown here is derived from an EMBL/GenBank/DDBJ whole genome shotgun (WGS) entry which is preliminary data.</text>
</comment>
<dbReference type="Gene3D" id="3.40.50.10540">
    <property type="entry name" value="Crotonobetainyl-coa:carnitine coa-transferase, domain 1"/>
    <property type="match status" value="1"/>
</dbReference>
<organism evidence="3 4">
    <name type="scientific">Cladophialophora carrionii</name>
    <dbReference type="NCBI Taxonomy" id="86049"/>
    <lineage>
        <taxon>Eukaryota</taxon>
        <taxon>Fungi</taxon>
        <taxon>Dikarya</taxon>
        <taxon>Ascomycota</taxon>
        <taxon>Pezizomycotina</taxon>
        <taxon>Eurotiomycetes</taxon>
        <taxon>Chaetothyriomycetidae</taxon>
        <taxon>Chaetothyriales</taxon>
        <taxon>Herpotrichiellaceae</taxon>
        <taxon>Cladophialophora</taxon>
    </lineage>
</organism>
<evidence type="ECO:0000313" key="4">
    <source>
        <dbReference type="Proteomes" id="UP000094526"/>
    </source>
</evidence>
<dbReference type="OrthoDB" id="5863171at2759"/>
<evidence type="ECO:0000256" key="1">
    <source>
        <dbReference type="ARBA" id="ARBA00008383"/>
    </source>
</evidence>
<name>A0A1C1CTI6_9EURO</name>
<reference evidence="4" key="1">
    <citation type="submission" date="2015-07" db="EMBL/GenBank/DDBJ databases">
        <authorList>
            <person name="Teixeira M.M."/>
            <person name="Souza R.C."/>
            <person name="Almeida L.G."/>
            <person name="Vicente V.A."/>
            <person name="de Hoog S."/>
            <person name="Bocca A.L."/>
            <person name="de Almeida S.R."/>
            <person name="Vasconcelos A.T."/>
            <person name="Felipe M.S."/>
        </authorList>
    </citation>
    <scope>NUCLEOTIDE SEQUENCE [LARGE SCALE GENOMIC DNA]</scope>
    <source>
        <strain evidence="4">KSF</strain>
    </source>
</reference>
<evidence type="ECO:0000256" key="2">
    <source>
        <dbReference type="ARBA" id="ARBA00022679"/>
    </source>
</evidence>
<dbReference type="Gene3D" id="3.30.1540.10">
    <property type="entry name" value="formyl-coa transferase, domain 3"/>
    <property type="match status" value="1"/>
</dbReference>
<dbReference type="AlphaFoldDB" id="A0A1C1CTI6"/>
<dbReference type="VEuPathDB" id="FungiDB:G647_06304"/>
<dbReference type="InterPro" id="IPR003673">
    <property type="entry name" value="CoA-Trfase_fam_III"/>
</dbReference>
<dbReference type="PANTHER" id="PTHR48207">
    <property type="entry name" value="SUCCINATE--HYDROXYMETHYLGLUTARATE COA-TRANSFERASE"/>
    <property type="match status" value="1"/>
</dbReference>
<dbReference type="STRING" id="86049.A0A1C1CTI6"/>
<comment type="similarity">
    <text evidence="1">Belongs to the CoA-transferase III family.</text>
</comment>
<proteinExistence type="inferred from homology"/>
<keyword evidence="4" id="KW-1185">Reference proteome</keyword>
<accession>A0A1C1CTI6</accession>
<keyword evidence="2 3" id="KW-0808">Transferase</keyword>
<dbReference type="PANTHER" id="PTHR48207:SF3">
    <property type="entry name" value="SUCCINATE--HYDROXYMETHYLGLUTARATE COA-TRANSFERASE"/>
    <property type="match status" value="1"/>
</dbReference>
<sequence length="493" mass="54443">MESRIISRTLKLLQKRGGEVTSRRQLESVCRCYSTNPTARLQERRNDFWAPSICGSMSSYSPHSDVANPLHRRGYSTSRSSESAAFQFNPPSARPLSDITIVALEQVISMPLATRHLSDLGARVIKIERPGTGDFVRHHDNRVRGKLCSHFVWINRNKESLALDIKNPKDMEILRKLVCEKADVFVQNLRPGDAEKMGLGYEAMKRMMNEAYPGDNRGDRLIYASISGYGSNGPYAHKKAYDLLIQAEAGLLSITGTEGEMAKVGCSIADISAGIYAYSSIMAAIMQRQKTGRGCVIDVSMLESLVEWMGFPLYYAFEGQSGPKRAGASHASIYPYGPFSTGMGPDGKESAKVMLGVQNEREWKILATEVLQREDLTTNPKFKNTASRSDNRAELEAIISGIFASWGGGAEEVVKRLEKAGIANAKVNDMQGVWEHEQLAARGRFQEVDTEVGPVKSFLPPGMGAEVEARMERIPMIGEHNDSILKELGVART</sequence>
<dbReference type="Proteomes" id="UP000094526">
    <property type="component" value="Unassembled WGS sequence"/>
</dbReference>
<dbReference type="InterPro" id="IPR044855">
    <property type="entry name" value="CoA-Trfase_III_dom3_sf"/>
</dbReference>
<gene>
    <name evidence="3" type="ORF">CLCR_08493</name>
</gene>
<dbReference type="SUPFAM" id="SSF89796">
    <property type="entry name" value="CoA-transferase family III (CaiB/BaiF)"/>
    <property type="match status" value="1"/>
</dbReference>
<dbReference type="Pfam" id="PF02515">
    <property type="entry name" value="CoA_transf_3"/>
    <property type="match status" value="1"/>
</dbReference>
<dbReference type="GO" id="GO:0008410">
    <property type="term" value="F:CoA-transferase activity"/>
    <property type="evidence" value="ECO:0007669"/>
    <property type="project" value="TreeGrafter"/>
</dbReference>
<protein>
    <submittedName>
        <fullName evidence="3">Succinate--hydroxymethylglutarate CoA-transferase</fullName>
    </submittedName>
</protein>
<dbReference type="InterPro" id="IPR023606">
    <property type="entry name" value="CoA-Trfase_III_dom_1_sf"/>
</dbReference>